<accession>A0ABD3VUG9</accession>
<sequence>MNNMDVDCKVVLLGSVSVGKSSLIERYIHDKYSTTSNMTIGIDFVRKKEQTDDKEVIFGIWDTTGSERYHSMTRMYYRNANAAIICYDITNQTSFDKAYYWAQELIANEENCRIYLCGTKKDLVDNDQCSRDVDVNMAMKLAEDLKGDIFETSSKTGENVDLLFKKIAQDYINDKQFNGRLNRDGSIRLLQGQQPKLHRCCHLT</sequence>
<dbReference type="SMART" id="SM00173">
    <property type="entry name" value="RAS"/>
    <property type="match status" value="1"/>
</dbReference>
<gene>
    <name evidence="3" type="ORF">ACJMK2_005722</name>
</gene>
<dbReference type="SUPFAM" id="SSF52540">
    <property type="entry name" value="P-loop containing nucleoside triphosphate hydrolases"/>
    <property type="match status" value="1"/>
</dbReference>
<dbReference type="Proteomes" id="UP001634394">
    <property type="component" value="Unassembled WGS sequence"/>
</dbReference>
<dbReference type="PROSITE" id="PS51421">
    <property type="entry name" value="RAS"/>
    <property type="match status" value="1"/>
</dbReference>
<dbReference type="EMBL" id="JBJQND010000010">
    <property type="protein sequence ID" value="KAL3864010.1"/>
    <property type="molecule type" value="Genomic_DNA"/>
</dbReference>
<dbReference type="PRINTS" id="PR00449">
    <property type="entry name" value="RASTRNSFRMNG"/>
</dbReference>
<dbReference type="FunFam" id="3.40.50.300:FF:001204">
    <property type="entry name" value="Small GTP-binding protein, putative"/>
    <property type="match status" value="1"/>
</dbReference>
<dbReference type="GO" id="GO:0000166">
    <property type="term" value="F:nucleotide binding"/>
    <property type="evidence" value="ECO:0007669"/>
    <property type="project" value="UniProtKB-KW"/>
</dbReference>
<dbReference type="InterPro" id="IPR001806">
    <property type="entry name" value="Small_GTPase"/>
</dbReference>
<dbReference type="Pfam" id="PF00071">
    <property type="entry name" value="Ras"/>
    <property type="match status" value="1"/>
</dbReference>
<organism evidence="3 4">
    <name type="scientific">Sinanodonta woodiana</name>
    <name type="common">Chinese pond mussel</name>
    <name type="synonym">Anodonta woodiana</name>
    <dbReference type="NCBI Taxonomy" id="1069815"/>
    <lineage>
        <taxon>Eukaryota</taxon>
        <taxon>Metazoa</taxon>
        <taxon>Spiralia</taxon>
        <taxon>Lophotrochozoa</taxon>
        <taxon>Mollusca</taxon>
        <taxon>Bivalvia</taxon>
        <taxon>Autobranchia</taxon>
        <taxon>Heteroconchia</taxon>
        <taxon>Palaeoheterodonta</taxon>
        <taxon>Unionida</taxon>
        <taxon>Unionoidea</taxon>
        <taxon>Unionidae</taxon>
        <taxon>Unioninae</taxon>
        <taxon>Sinanodonta</taxon>
    </lineage>
</organism>
<name>A0ABD3VUG9_SINWO</name>
<dbReference type="InterPro" id="IPR027417">
    <property type="entry name" value="P-loop_NTPase"/>
</dbReference>
<dbReference type="PROSITE" id="PS51420">
    <property type="entry name" value="RHO"/>
    <property type="match status" value="1"/>
</dbReference>
<dbReference type="AlphaFoldDB" id="A0ABD3VUG9"/>
<dbReference type="NCBIfam" id="TIGR00231">
    <property type="entry name" value="small_GTP"/>
    <property type="match status" value="1"/>
</dbReference>
<dbReference type="SMART" id="SM00175">
    <property type="entry name" value="RAB"/>
    <property type="match status" value="1"/>
</dbReference>
<dbReference type="PANTHER" id="PTHR47978">
    <property type="match status" value="1"/>
</dbReference>
<evidence type="ECO:0000313" key="3">
    <source>
        <dbReference type="EMBL" id="KAL3864010.1"/>
    </source>
</evidence>
<comment type="similarity">
    <text evidence="1">Belongs to the small GTPase superfamily. Rab family.</text>
</comment>
<dbReference type="PROSITE" id="PS51419">
    <property type="entry name" value="RAB"/>
    <property type="match status" value="1"/>
</dbReference>
<evidence type="ECO:0000256" key="1">
    <source>
        <dbReference type="ARBA" id="ARBA00006270"/>
    </source>
</evidence>
<evidence type="ECO:0000256" key="2">
    <source>
        <dbReference type="ARBA" id="ARBA00022741"/>
    </source>
</evidence>
<dbReference type="Gene3D" id="3.40.50.300">
    <property type="entry name" value="P-loop containing nucleotide triphosphate hydrolases"/>
    <property type="match status" value="1"/>
</dbReference>
<keyword evidence="2" id="KW-0547">Nucleotide-binding</keyword>
<dbReference type="SMART" id="SM00176">
    <property type="entry name" value="RAN"/>
    <property type="match status" value="1"/>
</dbReference>
<dbReference type="InterPro" id="IPR005225">
    <property type="entry name" value="Small_GTP-bd"/>
</dbReference>
<dbReference type="SMART" id="SM00174">
    <property type="entry name" value="RHO"/>
    <property type="match status" value="1"/>
</dbReference>
<keyword evidence="4" id="KW-1185">Reference proteome</keyword>
<proteinExistence type="inferred from homology"/>
<evidence type="ECO:0008006" key="5">
    <source>
        <dbReference type="Google" id="ProtNLM"/>
    </source>
</evidence>
<comment type="caution">
    <text evidence="3">The sequence shown here is derived from an EMBL/GenBank/DDBJ whole genome shotgun (WGS) entry which is preliminary data.</text>
</comment>
<protein>
    <recommendedName>
        <fullName evidence="5">Ras-related protein Rab-24</fullName>
    </recommendedName>
</protein>
<reference evidence="3 4" key="1">
    <citation type="submission" date="2024-11" db="EMBL/GenBank/DDBJ databases">
        <title>Chromosome-level genome assembly of the freshwater bivalve Anodonta woodiana.</title>
        <authorList>
            <person name="Chen X."/>
        </authorList>
    </citation>
    <scope>NUCLEOTIDE SEQUENCE [LARGE SCALE GENOMIC DNA]</scope>
    <source>
        <strain evidence="3">MN2024</strain>
        <tissue evidence="3">Gills</tissue>
    </source>
</reference>
<evidence type="ECO:0000313" key="4">
    <source>
        <dbReference type="Proteomes" id="UP001634394"/>
    </source>
</evidence>